<dbReference type="STRING" id="266892.SAMN04488054_10893"/>
<keyword evidence="6" id="KW-1185">Reference proteome</keyword>
<dbReference type="EMBL" id="FOTY01000008">
    <property type="protein sequence ID" value="SFL92995.1"/>
    <property type="molecule type" value="Genomic_DNA"/>
</dbReference>
<dbReference type="Proteomes" id="UP000199668">
    <property type="component" value="Unassembled WGS sequence"/>
</dbReference>
<dbReference type="Pfam" id="PF01494">
    <property type="entry name" value="FAD_binding_3"/>
    <property type="match status" value="1"/>
</dbReference>
<sequence length="500" mass="55999">MTPQVLIAGAGPTGLALALALEKHGISFRIMDQESGPGEESRAMAVHARTLEWYDQLGAAGLLIQHGYPLPQLEIYRNQKRRSVLDFQDMGRGFSPYPYVLILPQDEHERLLINRLKKKGIEVEWNTELSSFWQHEDHVEVVMEKENGRETSSFTYVCGCDGAHSSVRKALDLPFAGKTDNHVFYVMDVKSSSEAEGAQVHLFEDTFGLVFPIRTSGLTRLIGLIPERFLDEQNDVDKDRLLPFLEKQTGVDIERLHWFSTYTVHHRVSSHFRKDRVFLAGDAAHIHSPAGAQGMNTGIGDAVNLAWKLAAVIQGTMDASVLDTYETERRAFAKRLVATTDQAFQRIAGDGMTSDFVRKVMIPRVIPWMTKNLPVKQQLFKTVSQIRIHYRNSRISSGKAGRIQGGDRLPWLPGEWGDNFGLLQSADWQLHVYGSASPDLRRTAEDLGLPLHEPAWTSAGKEAGIPEHAMFLIRPDGYVALADARQNTEALQAYLGAWGM</sequence>
<evidence type="ECO:0000256" key="2">
    <source>
        <dbReference type="ARBA" id="ARBA00022630"/>
    </source>
</evidence>
<dbReference type="Gene3D" id="3.30.70.2450">
    <property type="match status" value="1"/>
</dbReference>
<dbReference type="RefSeq" id="WP_090926649.1">
    <property type="nucleotide sequence ID" value="NZ_FOTY01000008.1"/>
</dbReference>
<dbReference type="OrthoDB" id="9766816at2"/>
<dbReference type="InterPro" id="IPR036188">
    <property type="entry name" value="FAD/NAD-bd_sf"/>
</dbReference>
<gene>
    <name evidence="5" type="ORF">SAMN04488054_10893</name>
</gene>
<dbReference type="PANTHER" id="PTHR43004:SF19">
    <property type="entry name" value="BINDING MONOOXYGENASE, PUTATIVE (JCVI)-RELATED"/>
    <property type="match status" value="1"/>
</dbReference>
<keyword evidence="3" id="KW-0274">FAD</keyword>
<proteinExistence type="predicted"/>
<organism evidence="5 6">
    <name type="scientific">Salibacterium qingdaonense</name>
    <dbReference type="NCBI Taxonomy" id="266892"/>
    <lineage>
        <taxon>Bacteria</taxon>
        <taxon>Bacillati</taxon>
        <taxon>Bacillota</taxon>
        <taxon>Bacilli</taxon>
        <taxon>Bacillales</taxon>
        <taxon>Bacillaceae</taxon>
    </lineage>
</organism>
<name>A0A1I4LPV6_9BACI</name>
<dbReference type="GO" id="GO:0016709">
    <property type="term" value="F:oxidoreductase activity, acting on paired donors, with incorporation or reduction of molecular oxygen, NAD(P)H as one donor, and incorporation of one atom of oxygen"/>
    <property type="evidence" value="ECO:0007669"/>
    <property type="project" value="UniProtKB-ARBA"/>
</dbReference>
<evidence type="ECO:0000313" key="5">
    <source>
        <dbReference type="EMBL" id="SFL92995.1"/>
    </source>
</evidence>
<dbReference type="PANTHER" id="PTHR43004">
    <property type="entry name" value="TRK SYSTEM POTASSIUM UPTAKE PROTEIN"/>
    <property type="match status" value="1"/>
</dbReference>
<evidence type="ECO:0000256" key="1">
    <source>
        <dbReference type="ARBA" id="ARBA00001974"/>
    </source>
</evidence>
<accession>A0A1I4LPV6</accession>
<dbReference type="SUPFAM" id="SSF51905">
    <property type="entry name" value="FAD/NAD(P)-binding domain"/>
    <property type="match status" value="1"/>
</dbReference>
<dbReference type="AlphaFoldDB" id="A0A1I4LPV6"/>
<dbReference type="Gene3D" id="3.40.30.120">
    <property type="match status" value="1"/>
</dbReference>
<dbReference type="InterPro" id="IPR050641">
    <property type="entry name" value="RIFMO-like"/>
</dbReference>
<evidence type="ECO:0000256" key="3">
    <source>
        <dbReference type="ARBA" id="ARBA00022827"/>
    </source>
</evidence>
<reference evidence="5 6" key="1">
    <citation type="submission" date="2016-10" db="EMBL/GenBank/DDBJ databases">
        <authorList>
            <person name="de Groot N.N."/>
        </authorList>
    </citation>
    <scope>NUCLEOTIDE SEQUENCE [LARGE SCALE GENOMIC DNA]</scope>
    <source>
        <strain evidence="5 6">CGMCC 1.6134</strain>
    </source>
</reference>
<evidence type="ECO:0000313" key="6">
    <source>
        <dbReference type="Proteomes" id="UP000199668"/>
    </source>
</evidence>
<dbReference type="Gene3D" id="3.50.50.60">
    <property type="entry name" value="FAD/NAD(P)-binding domain"/>
    <property type="match status" value="1"/>
</dbReference>
<dbReference type="PRINTS" id="PR00420">
    <property type="entry name" value="RNGMNOXGNASE"/>
</dbReference>
<protein>
    <submittedName>
        <fullName evidence="5">2-polyprenyl-6-methoxyphenol hydroxylase</fullName>
    </submittedName>
</protein>
<evidence type="ECO:0000259" key="4">
    <source>
        <dbReference type="Pfam" id="PF01494"/>
    </source>
</evidence>
<keyword evidence="2" id="KW-0285">Flavoprotein</keyword>
<dbReference type="InterPro" id="IPR002938">
    <property type="entry name" value="FAD-bd"/>
</dbReference>
<feature type="domain" description="FAD-binding" evidence="4">
    <location>
        <begin position="4"/>
        <end position="339"/>
    </location>
</feature>
<comment type="cofactor">
    <cofactor evidence="1">
        <name>FAD</name>
        <dbReference type="ChEBI" id="CHEBI:57692"/>
    </cofactor>
</comment>
<dbReference type="GO" id="GO:0071949">
    <property type="term" value="F:FAD binding"/>
    <property type="evidence" value="ECO:0007669"/>
    <property type="project" value="InterPro"/>
</dbReference>